<proteinExistence type="predicted"/>
<reference evidence="7 8" key="1">
    <citation type="submission" date="2019-10" db="EMBL/GenBank/DDBJ databases">
        <title>Bifidobacterium from non-human primates.</title>
        <authorList>
            <person name="Modesto M."/>
        </authorList>
    </citation>
    <scope>NUCLEOTIDE SEQUENCE [LARGE SCALE GENOMIC DNA]</scope>
    <source>
        <strain evidence="7 8">SMA15</strain>
    </source>
</reference>
<feature type="transmembrane region" description="Helical" evidence="5">
    <location>
        <begin position="587"/>
        <end position="605"/>
    </location>
</feature>
<evidence type="ECO:0000256" key="1">
    <source>
        <dbReference type="ARBA" id="ARBA00004141"/>
    </source>
</evidence>
<keyword evidence="4 5" id="KW-0472">Membrane</keyword>
<evidence type="ECO:0000256" key="2">
    <source>
        <dbReference type="ARBA" id="ARBA00022692"/>
    </source>
</evidence>
<comment type="subcellular location">
    <subcellularLocation>
        <location evidence="1">Membrane</location>
        <topology evidence="1">Multi-pass membrane protein</topology>
    </subcellularLocation>
</comment>
<evidence type="ECO:0000313" key="7">
    <source>
        <dbReference type="EMBL" id="NEG54890.1"/>
    </source>
</evidence>
<keyword evidence="3 5" id="KW-1133">Transmembrane helix</keyword>
<dbReference type="Gene3D" id="3.40.1710.10">
    <property type="entry name" value="abc type-2 transporter like domain"/>
    <property type="match status" value="1"/>
</dbReference>
<evidence type="ECO:0000256" key="5">
    <source>
        <dbReference type="SAM" id="Phobius"/>
    </source>
</evidence>
<feature type="transmembrane region" description="Helical" evidence="5">
    <location>
        <begin position="557"/>
        <end position="581"/>
    </location>
</feature>
<dbReference type="NCBIfam" id="TIGR03061">
    <property type="entry name" value="pip_yhgE_Nterm"/>
    <property type="match status" value="1"/>
</dbReference>
<dbReference type="PANTHER" id="PTHR43077">
    <property type="entry name" value="TRANSPORT PERMEASE YVFS-RELATED"/>
    <property type="match status" value="1"/>
</dbReference>
<dbReference type="Pfam" id="PF12698">
    <property type="entry name" value="ABC2_membrane_3"/>
    <property type="match status" value="2"/>
</dbReference>
<feature type="transmembrane region" description="Helical" evidence="5">
    <location>
        <begin position="515"/>
        <end position="536"/>
    </location>
</feature>
<protein>
    <submittedName>
        <fullName evidence="7">DUF3533 domain-containing protein</fullName>
    </submittedName>
</protein>
<evidence type="ECO:0000259" key="6">
    <source>
        <dbReference type="Pfam" id="PF12698"/>
    </source>
</evidence>
<dbReference type="InterPro" id="IPR017500">
    <property type="entry name" value="Phage_infect_YhgE_N"/>
</dbReference>
<gene>
    <name evidence="7" type="ORF">GFD21_03675</name>
</gene>
<sequence length="714" mass="75863">MFSNVVSIIIVIGLVVIPGLFSWFNIAASWNPFGDLKNLKFAVASVDEGYKSDLIPVKVTIGDTVVNTLRANSQLDWTITTKADAIDGTKSGKYYAAIVIPKDFSKKMMTFFSADVDHVKIDYYDNEKKNALAPNLTTEGASEVSTQINEMFAETLTSTALSIASQLADDLSSPQAQTALARFSANIGDFATTLDDASSMLGDYATLTGSAGSLLTDSSQLLNSASDSANAAGKQLKTAKKGATDLSGAMTTAADTLATALESSANSYGAVSDSVDSLYATAGTQAEDTAAALDTQARHVGDQIAEYESIRQSIADLQSRLPENLQPLIDPMLDRLDTAIELQKTLQTRLTDAAAGVRSKNAEAQDQHAQVKDLAAQAKAAIAGVKSDFDTQVKPQLNQLNASVTDATQVLDSGAAKLKATLGDLDATAANAQSDLATVRETLTSVSGKLADAGKELGSFDEKLQAALDSGDMSMVKEVLGNDPETLAATLAAPVQLKRKAVFPVSNFGSSLAPLYLLLPLWVGALLMAVTLKTTVSRRTRAALGDPRPHQLYFGHYGIFALIALMQSTFSFGGALLFIHVQAVHPLLFMLTGWASSLLFSFFAYTMVVSFGNVGKAIGVLMLIMQIAGSNAAYPLQVLPDWLGAISPLLPVTHAVTMIRAAIAGIYDMDYWRALGALMLFIPPILLIGLVLRKPLVRFNQWYVAKVESTKIVA</sequence>
<dbReference type="NCBIfam" id="TIGR03062">
    <property type="entry name" value="pip_yhgE_Cterm"/>
    <property type="match status" value="1"/>
</dbReference>
<dbReference type="AlphaFoldDB" id="A0A6L9SQT6"/>
<feature type="domain" description="ABC-2 type transporter transmembrane" evidence="6">
    <location>
        <begin position="9"/>
        <end position="172"/>
    </location>
</feature>
<feature type="transmembrane region" description="Helical" evidence="5">
    <location>
        <begin position="617"/>
        <end position="636"/>
    </location>
</feature>
<dbReference type="Proteomes" id="UP000483293">
    <property type="component" value="Unassembled WGS sequence"/>
</dbReference>
<feature type="domain" description="ABC-2 type transporter transmembrane" evidence="6">
    <location>
        <begin position="476"/>
        <end position="690"/>
    </location>
</feature>
<dbReference type="InterPro" id="IPR051328">
    <property type="entry name" value="T7SS_ABC-Transporter"/>
</dbReference>
<dbReference type="RefSeq" id="WP_163196736.1">
    <property type="nucleotide sequence ID" value="NZ_WHZV01000002.1"/>
</dbReference>
<dbReference type="InterPro" id="IPR017501">
    <property type="entry name" value="Phage_infect_YhgE_C"/>
</dbReference>
<name>A0A6L9SQT6_9BIFI</name>
<dbReference type="GO" id="GO:0140359">
    <property type="term" value="F:ABC-type transporter activity"/>
    <property type="evidence" value="ECO:0007669"/>
    <property type="project" value="InterPro"/>
</dbReference>
<feature type="transmembrane region" description="Helical" evidence="5">
    <location>
        <begin position="675"/>
        <end position="692"/>
    </location>
</feature>
<organism evidence="7 8">
    <name type="scientific">Bifidobacterium platyrrhinorum</name>
    <dbReference type="NCBI Taxonomy" id="2661628"/>
    <lineage>
        <taxon>Bacteria</taxon>
        <taxon>Bacillati</taxon>
        <taxon>Actinomycetota</taxon>
        <taxon>Actinomycetes</taxon>
        <taxon>Bifidobacteriales</taxon>
        <taxon>Bifidobacteriaceae</taxon>
        <taxon>Bifidobacterium</taxon>
    </lineage>
</organism>
<keyword evidence="2 5" id="KW-0812">Transmembrane</keyword>
<evidence type="ECO:0000313" key="8">
    <source>
        <dbReference type="Proteomes" id="UP000483293"/>
    </source>
</evidence>
<dbReference type="InterPro" id="IPR013525">
    <property type="entry name" value="ABC2_TM"/>
</dbReference>
<dbReference type="PANTHER" id="PTHR43077:SF10">
    <property type="entry name" value="TRANSPORT PERMEASE PROTEIN"/>
    <property type="match status" value="1"/>
</dbReference>
<accession>A0A6L9SQT6</accession>
<feature type="transmembrane region" description="Helical" evidence="5">
    <location>
        <begin position="5"/>
        <end position="24"/>
    </location>
</feature>
<evidence type="ECO:0000256" key="3">
    <source>
        <dbReference type="ARBA" id="ARBA00022989"/>
    </source>
</evidence>
<evidence type="ECO:0000256" key="4">
    <source>
        <dbReference type="ARBA" id="ARBA00023136"/>
    </source>
</evidence>
<dbReference type="EMBL" id="WHZV01000002">
    <property type="protein sequence ID" value="NEG54890.1"/>
    <property type="molecule type" value="Genomic_DNA"/>
</dbReference>
<comment type="caution">
    <text evidence="7">The sequence shown here is derived from an EMBL/GenBank/DDBJ whole genome shotgun (WGS) entry which is preliminary data.</text>
</comment>
<keyword evidence="8" id="KW-1185">Reference proteome</keyword>
<dbReference type="GO" id="GO:0016020">
    <property type="term" value="C:membrane"/>
    <property type="evidence" value="ECO:0007669"/>
    <property type="project" value="UniProtKB-SubCell"/>
</dbReference>